<protein>
    <submittedName>
        <fullName evidence="2">Uncharacterized protein</fullName>
    </submittedName>
</protein>
<dbReference type="WBParaSite" id="JU765_v2.g16864.t1">
    <property type="protein sequence ID" value="JU765_v2.g16864.t1"/>
    <property type="gene ID" value="JU765_v2.g16864"/>
</dbReference>
<dbReference type="Proteomes" id="UP000887576">
    <property type="component" value="Unplaced"/>
</dbReference>
<proteinExistence type="predicted"/>
<evidence type="ECO:0000313" key="2">
    <source>
        <dbReference type="WBParaSite" id="JU765_v2.g16864.t1"/>
    </source>
</evidence>
<reference evidence="2" key="1">
    <citation type="submission" date="2022-11" db="UniProtKB">
        <authorList>
            <consortium name="WormBaseParasite"/>
        </authorList>
    </citation>
    <scope>IDENTIFICATION</scope>
</reference>
<accession>A0AC34QJQ5</accession>
<sequence>MIIWDVQQFFSSNFKQRSLIGGNSVVMLFMGGQQRPMTNYQEKYRDEESQERHTTKAHLRNITLAMTAFYLLVSLVAVAFYPPFSVVALIFPFLTLMLTFCASRGKNKDTLWPCILMASLGLLLKLVACIVFISIFGFSNDQIENPRPVLAKSKLTSTSSLTADMRAVFFGILTAAELFLLIVSCCVQWHLVAFKNCMET</sequence>
<organism evidence="1 2">
    <name type="scientific">Panagrolaimus sp. JU765</name>
    <dbReference type="NCBI Taxonomy" id="591449"/>
    <lineage>
        <taxon>Eukaryota</taxon>
        <taxon>Metazoa</taxon>
        <taxon>Ecdysozoa</taxon>
        <taxon>Nematoda</taxon>
        <taxon>Chromadorea</taxon>
        <taxon>Rhabditida</taxon>
        <taxon>Tylenchina</taxon>
        <taxon>Panagrolaimomorpha</taxon>
        <taxon>Panagrolaimoidea</taxon>
        <taxon>Panagrolaimidae</taxon>
        <taxon>Panagrolaimus</taxon>
    </lineage>
</organism>
<evidence type="ECO:0000313" key="1">
    <source>
        <dbReference type="Proteomes" id="UP000887576"/>
    </source>
</evidence>
<name>A0AC34QJQ5_9BILA</name>